<keyword evidence="2" id="KW-1185">Reference proteome</keyword>
<accession>A0A1H4GSU0</accession>
<organism evidence="1 2">
    <name type="scientific">Chitinophaga terrae</name>
    <name type="common">ex Kim and Jung 2007</name>
    <dbReference type="NCBI Taxonomy" id="408074"/>
    <lineage>
        <taxon>Bacteria</taxon>
        <taxon>Pseudomonadati</taxon>
        <taxon>Bacteroidota</taxon>
        <taxon>Chitinophagia</taxon>
        <taxon>Chitinophagales</taxon>
        <taxon>Chitinophagaceae</taxon>
        <taxon>Chitinophaga</taxon>
    </lineage>
</organism>
<dbReference type="RefSeq" id="WP_089766359.1">
    <property type="nucleotide sequence ID" value="NZ_BKAT01000084.1"/>
</dbReference>
<sequence length="88" mass="10356">MIDQVNFIAFIDSLFKTKCIQKQEFDSGYLMLDIFVNEKDMLVIQVEDVRIGISLIKDYLNYIDLSTISDCYFYSNDEAEKYLLGIKF</sequence>
<protein>
    <submittedName>
        <fullName evidence="1">Uncharacterized protein</fullName>
    </submittedName>
</protein>
<gene>
    <name evidence="1" type="ORF">SAMN05660909_05684</name>
</gene>
<reference evidence="2" key="1">
    <citation type="submission" date="2016-10" db="EMBL/GenBank/DDBJ databases">
        <authorList>
            <person name="Varghese N."/>
            <person name="Submissions S."/>
        </authorList>
    </citation>
    <scope>NUCLEOTIDE SEQUENCE [LARGE SCALE GENOMIC DNA]</scope>
    <source>
        <strain evidence="2">DSM 23920</strain>
    </source>
</reference>
<dbReference type="AlphaFoldDB" id="A0A1H4GSU0"/>
<proteinExistence type="predicted"/>
<evidence type="ECO:0000313" key="2">
    <source>
        <dbReference type="Proteomes" id="UP000199656"/>
    </source>
</evidence>
<name>A0A1H4GSU0_9BACT</name>
<dbReference type="EMBL" id="FNRL01000060">
    <property type="protein sequence ID" value="SEB12604.1"/>
    <property type="molecule type" value="Genomic_DNA"/>
</dbReference>
<dbReference type="Proteomes" id="UP000199656">
    <property type="component" value="Unassembled WGS sequence"/>
</dbReference>
<evidence type="ECO:0000313" key="1">
    <source>
        <dbReference type="EMBL" id="SEB12604.1"/>
    </source>
</evidence>